<sequence>MNFHTYLLLALLPVVYVGAELEVVQDEDLVNLIRSEKYVVALFTKKYCEKCGDYETELTGLREELVETLNAWVVKLVDSSMTRLYSPSLEPAIVFFRHGVPLLYDGPLNDELIMHVFTNNKEPSVKELTDDTFEHLTQAATGATT</sequence>
<reference evidence="2" key="1">
    <citation type="submission" date="2020-08" db="EMBL/GenBank/DDBJ databases">
        <title>Genome sequencing and assembly of the red palm weevil Rhynchophorus ferrugineus.</title>
        <authorList>
            <person name="Dias G.B."/>
            <person name="Bergman C.M."/>
            <person name="Manee M."/>
        </authorList>
    </citation>
    <scope>NUCLEOTIDE SEQUENCE</scope>
    <source>
        <strain evidence="2">AA-2017</strain>
        <tissue evidence="2">Whole larva</tissue>
    </source>
</reference>
<dbReference type="SUPFAM" id="SSF52833">
    <property type="entry name" value="Thioredoxin-like"/>
    <property type="match status" value="1"/>
</dbReference>
<accession>A0A834M9I4</accession>
<keyword evidence="1" id="KW-0732">Signal</keyword>
<evidence type="ECO:0008006" key="4">
    <source>
        <dbReference type="Google" id="ProtNLM"/>
    </source>
</evidence>
<dbReference type="Gene3D" id="3.40.30.10">
    <property type="entry name" value="Glutaredoxin"/>
    <property type="match status" value="1"/>
</dbReference>
<name>A0A834M9I4_RHYFE</name>
<keyword evidence="3" id="KW-1185">Reference proteome</keyword>
<proteinExistence type="predicted"/>
<dbReference type="Proteomes" id="UP000625711">
    <property type="component" value="Unassembled WGS sequence"/>
</dbReference>
<dbReference type="OrthoDB" id="72053at2759"/>
<dbReference type="PANTHER" id="PTHR19991">
    <property type="entry name" value="L 2 01289"/>
    <property type="match status" value="1"/>
</dbReference>
<dbReference type="PANTHER" id="PTHR19991:SF2">
    <property type="entry name" value="GH08893P"/>
    <property type="match status" value="1"/>
</dbReference>
<evidence type="ECO:0000313" key="3">
    <source>
        <dbReference type="Proteomes" id="UP000625711"/>
    </source>
</evidence>
<organism evidence="2 3">
    <name type="scientific">Rhynchophorus ferrugineus</name>
    <name type="common">Red palm weevil</name>
    <name type="synonym">Curculio ferrugineus</name>
    <dbReference type="NCBI Taxonomy" id="354439"/>
    <lineage>
        <taxon>Eukaryota</taxon>
        <taxon>Metazoa</taxon>
        <taxon>Ecdysozoa</taxon>
        <taxon>Arthropoda</taxon>
        <taxon>Hexapoda</taxon>
        <taxon>Insecta</taxon>
        <taxon>Pterygota</taxon>
        <taxon>Neoptera</taxon>
        <taxon>Endopterygota</taxon>
        <taxon>Coleoptera</taxon>
        <taxon>Polyphaga</taxon>
        <taxon>Cucujiformia</taxon>
        <taxon>Curculionidae</taxon>
        <taxon>Dryophthorinae</taxon>
        <taxon>Rhynchophorus</taxon>
    </lineage>
</organism>
<gene>
    <name evidence="2" type="ORF">GWI33_011327</name>
</gene>
<feature type="signal peptide" evidence="1">
    <location>
        <begin position="1"/>
        <end position="19"/>
    </location>
</feature>
<comment type="caution">
    <text evidence="2">The sequence shown here is derived from an EMBL/GenBank/DDBJ whole genome shotgun (WGS) entry which is preliminary data.</text>
</comment>
<dbReference type="EMBL" id="JAACXV010009287">
    <property type="protein sequence ID" value="KAF7275728.1"/>
    <property type="molecule type" value="Genomic_DNA"/>
</dbReference>
<feature type="chain" id="PRO_5032432936" description="Thioredoxin domain-containing protein" evidence="1">
    <location>
        <begin position="20"/>
        <end position="145"/>
    </location>
</feature>
<feature type="non-terminal residue" evidence="2">
    <location>
        <position position="1"/>
    </location>
</feature>
<protein>
    <recommendedName>
        <fullName evidence="4">Thioredoxin domain-containing protein</fullName>
    </recommendedName>
</protein>
<evidence type="ECO:0000313" key="2">
    <source>
        <dbReference type="EMBL" id="KAF7275728.1"/>
    </source>
</evidence>
<dbReference type="InterPro" id="IPR036249">
    <property type="entry name" value="Thioredoxin-like_sf"/>
</dbReference>
<evidence type="ECO:0000256" key="1">
    <source>
        <dbReference type="SAM" id="SignalP"/>
    </source>
</evidence>
<dbReference type="AlphaFoldDB" id="A0A834M9I4"/>